<feature type="compositionally biased region" description="Basic residues" evidence="1">
    <location>
        <begin position="90"/>
        <end position="101"/>
    </location>
</feature>
<name>A0AAD5JDQ5_ACENE</name>
<dbReference type="PANTHER" id="PTHR47481:SF31">
    <property type="entry name" value="OS01G0873500 PROTEIN"/>
    <property type="match status" value="1"/>
</dbReference>
<dbReference type="PANTHER" id="PTHR47481">
    <property type="match status" value="1"/>
</dbReference>
<evidence type="ECO:0000313" key="3">
    <source>
        <dbReference type="Proteomes" id="UP001064489"/>
    </source>
</evidence>
<evidence type="ECO:0000313" key="2">
    <source>
        <dbReference type="EMBL" id="KAI9195152.1"/>
    </source>
</evidence>
<organism evidence="2 3">
    <name type="scientific">Acer negundo</name>
    <name type="common">Box elder</name>
    <dbReference type="NCBI Taxonomy" id="4023"/>
    <lineage>
        <taxon>Eukaryota</taxon>
        <taxon>Viridiplantae</taxon>
        <taxon>Streptophyta</taxon>
        <taxon>Embryophyta</taxon>
        <taxon>Tracheophyta</taxon>
        <taxon>Spermatophyta</taxon>
        <taxon>Magnoliopsida</taxon>
        <taxon>eudicotyledons</taxon>
        <taxon>Gunneridae</taxon>
        <taxon>Pentapetalae</taxon>
        <taxon>rosids</taxon>
        <taxon>malvids</taxon>
        <taxon>Sapindales</taxon>
        <taxon>Sapindaceae</taxon>
        <taxon>Hippocastanoideae</taxon>
        <taxon>Acereae</taxon>
        <taxon>Acer</taxon>
    </lineage>
</organism>
<reference evidence="2" key="1">
    <citation type="journal article" date="2022" name="Plant J.">
        <title>Strategies of tolerance reflected in two North American maple genomes.</title>
        <authorList>
            <person name="McEvoy S.L."/>
            <person name="Sezen U.U."/>
            <person name="Trouern-Trend A."/>
            <person name="McMahon S.M."/>
            <person name="Schaberg P.G."/>
            <person name="Yang J."/>
            <person name="Wegrzyn J.L."/>
            <person name="Swenson N.G."/>
        </authorList>
    </citation>
    <scope>NUCLEOTIDE SEQUENCE</scope>
    <source>
        <strain evidence="2">91603</strain>
    </source>
</reference>
<sequence>MKSLRESLVAAGQPLSKGELISQILGGIGFEYDVVVVNITARQGQISFEEVQLLLMSYESRLAQHNDVMSLDMTQAQAHYSNFRGNNMRGRSRGRGRGRNRGGSRFVCQLCGKTSHVVYSCYKRFDQAFQGLSLQNMQSQSQQGTYNNNSRFNGGLGNYQAHMSQCYPNFSNFSDQMQGYSGSSVNPSAFVASPIASPSTVMDPTCLHQLQHLVYLAYSLQLLPPKLLILHMFSPLIPW</sequence>
<feature type="region of interest" description="Disordered" evidence="1">
    <location>
        <begin position="82"/>
        <end position="101"/>
    </location>
</feature>
<dbReference type="Proteomes" id="UP001064489">
    <property type="component" value="Chromosome 1"/>
</dbReference>
<keyword evidence="3" id="KW-1185">Reference proteome</keyword>
<gene>
    <name evidence="2" type="ORF">LWI28_012249</name>
</gene>
<reference evidence="2" key="2">
    <citation type="submission" date="2023-02" db="EMBL/GenBank/DDBJ databases">
        <authorList>
            <person name="Swenson N.G."/>
            <person name="Wegrzyn J.L."/>
            <person name="Mcevoy S.L."/>
        </authorList>
    </citation>
    <scope>NUCLEOTIDE SEQUENCE</scope>
    <source>
        <strain evidence="2">91603</strain>
        <tissue evidence="2">Leaf</tissue>
    </source>
</reference>
<dbReference type="EMBL" id="JAJSOW010000003">
    <property type="protein sequence ID" value="KAI9195152.1"/>
    <property type="molecule type" value="Genomic_DNA"/>
</dbReference>
<accession>A0AAD5JDQ5</accession>
<evidence type="ECO:0000256" key="1">
    <source>
        <dbReference type="SAM" id="MobiDB-lite"/>
    </source>
</evidence>
<proteinExistence type="predicted"/>
<protein>
    <submittedName>
        <fullName evidence="2">Uncharacterized protein</fullName>
    </submittedName>
</protein>
<dbReference type="AlphaFoldDB" id="A0AAD5JDQ5"/>
<comment type="caution">
    <text evidence="2">The sequence shown here is derived from an EMBL/GenBank/DDBJ whole genome shotgun (WGS) entry which is preliminary data.</text>
</comment>